<dbReference type="KEGG" id="dan:6500983"/>
<keyword evidence="3" id="KW-1185">Reference proteome</keyword>
<organism evidence="2 3">
    <name type="scientific">Drosophila ananassae</name>
    <name type="common">Fruit fly</name>
    <dbReference type="NCBI Taxonomy" id="7217"/>
    <lineage>
        <taxon>Eukaryota</taxon>
        <taxon>Metazoa</taxon>
        <taxon>Ecdysozoa</taxon>
        <taxon>Arthropoda</taxon>
        <taxon>Hexapoda</taxon>
        <taxon>Insecta</taxon>
        <taxon>Pterygota</taxon>
        <taxon>Neoptera</taxon>
        <taxon>Endopterygota</taxon>
        <taxon>Diptera</taxon>
        <taxon>Brachycera</taxon>
        <taxon>Muscomorpha</taxon>
        <taxon>Ephydroidea</taxon>
        <taxon>Drosophilidae</taxon>
        <taxon>Drosophila</taxon>
        <taxon>Sophophora</taxon>
    </lineage>
</organism>
<dbReference type="PANTHER" id="PTHR20987">
    <property type="entry name" value="CHITIN-BINDING TYPE-2 DOMAIN-CONTAINING PROTEIN-RELATED"/>
    <property type="match status" value="1"/>
</dbReference>
<dbReference type="OrthoDB" id="7880675at2759"/>
<name>B3LY04_DROAN</name>
<evidence type="ECO:0000313" key="3">
    <source>
        <dbReference type="Proteomes" id="UP000007801"/>
    </source>
</evidence>
<dbReference type="STRING" id="7217.B3LY04"/>
<evidence type="ECO:0000256" key="1">
    <source>
        <dbReference type="SAM" id="SignalP"/>
    </source>
</evidence>
<reference evidence="2 3" key="1">
    <citation type="journal article" date="2007" name="Nature">
        <title>Evolution of genes and genomes on the Drosophila phylogeny.</title>
        <authorList>
            <consortium name="Drosophila 12 Genomes Consortium"/>
            <person name="Clark A.G."/>
            <person name="Eisen M.B."/>
            <person name="Smith D.R."/>
            <person name="Bergman C.M."/>
            <person name="Oliver B."/>
            <person name="Markow T.A."/>
            <person name="Kaufman T.C."/>
            <person name="Kellis M."/>
            <person name="Gelbart W."/>
            <person name="Iyer V.N."/>
            <person name="Pollard D.A."/>
            <person name="Sackton T.B."/>
            <person name="Larracuente A.M."/>
            <person name="Singh N.D."/>
            <person name="Abad J.P."/>
            <person name="Abt D.N."/>
            <person name="Adryan B."/>
            <person name="Aguade M."/>
            <person name="Akashi H."/>
            <person name="Anderson W.W."/>
            <person name="Aquadro C.F."/>
            <person name="Ardell D.H."/>
            <person name="Arguello R."/>
            <person name="Artieri C.G."/>
            <person name="Barbash D.A."/>
            <person name="Barker D."/>
            <person name="Barsanti P."/>
            <person name="Batterham P."/>
            <person name="Batzoglou S."/>
            <person name="Begun D."/>
            <person name="Bhutkar A."/>
            <person name="Blanco E."/>
            <person name="Bosak S.A."/>
            <person name="Bradley R.K."/>
            <person name="Brand A.D."/>
            <person name="Brent M.R."/>
            <person name="Brooks A.N."/>
            <person name="Brown R.H."/>
            <person name="Butlin R.K."/>
            <person name="Caggese C."/>
            <person name="Calvi B.R."/>
            <person name="Bernardo de Carvalho A."/>
            <person name="Caspi A."/>
            <person name="Castrezana S."/>
            <person name="Celniker S.E."/>
            <person name="Chang J.L."/>
            <person name="Chapple C."/>
            <person name="Chatterji S."/>
            <person name="Chinwalla A."/>
            <person name="Civetta A."/>
            <person name="Clifton S.W."/>
            <person name="Comeron J.M."/>
            <person name="Costello J.C."/>
            <person name="Coyne J.A."/>
            <person name="Daub J."/>
            <person name="David R.G."/>
            <person name="Delcher A.L."/>
            <person name="Delehaunty K."/>
            <person name="Do C.B."/>
            <person name="Ebling H."/>
            <person name="Edwards K."/>
            <person name="Eickbush T."/>
            <person name="Evans J.D."/>
            <person name="Filipski A."/>
            <person name="Findeiss S."/>
            <person name="Freyhult E."/>
            <person name="Fulton L."/>
            <person name="Fulton R."/>
            <person name="Garcia A.C."/>
            <person name="Gardiner A."/>
            <person name="Garfield D.A."/>
            <person name="Garvin B.E."/>
            <person name="Gibson G."/>
            <person name="Gilbert D."/>
            <person name="Gnerre S."/>
            <person name="Godfrey J."/>
            <person name="Good R."/>
            <person name="Gotea V."/>
            <person name="Gravely B."/>
            <person name="Greenberg A.J."/>
            <person name="Griffiths-Jones S."/>
            <person name="Gross S."/>
            <person name="Guigo R."/>
            <person name="Gustafson E.A."/>
            <person name="Haerty W."/>
            <person name="Hahn M.W."/>
            <person name="Halligan D.L."/>
            <person name="Halpern A.L."/>
            <person name="Halter G.M."/>
            <person name="Han M.V."/>
            <person name="Heger A."/>
            <person name="Hillier L."/>
            <person name="Hinrichs A.S."/>
            <person name="Holmes I."/>
            <person name="Hoskins R.A."/>
            <person name="Hubisz M.J."/>
            <person name="Hultmark D."/>
            <person name="Huntley M.A."/>
            <person name="Jaffe D.B."/>
            <person name="Jagadeeshan S."/>
            <person name="Jeck W.R."/>
            <person name="Johnson J."/>
            <person name="Jones C.D."/>
            <person name="Jordan W.C."/>
            <person name="Karpen G.H."/>
            <person name="Kataoka E."/>
            <person name="Keightley P.D."/>
            <person name="Kheradpour P."/>
            <person name="Kirkness E.F."/>
            <person name="Koerich L.B."/>
            <person name="Kristiansen K."/>
            <person name="Kudrna D."/>
            <person name="Kulathinal R.J."/>
            <person name="Kumar S."/>
            <person name="Kwok R."/>
            <person name="Lander E."/>
            <person name="Langley C.H."/>
            <person name="Lapoint R."/>
            <person name="Lazzaro B.P."/>
            <person name="Lee S.J."/>
            <person name="Levesque L."/>
            <person name="Li R."/>
            <person name="Lin C.F."/>
            <person name="Lin M.F."/>
            <person name="Lindblad-Toh K."/>
            <person name="Llopart A."/>
            <person name="Long M."/>
            <person name="Low L."/>
            <person name="Lozovsky E."/>
            <person name="Lu J."/>
            <person name="Luo M."/>
            <person name="Machado C.A."/>
            <person name="Makalowski W."/>
            <person name="Marzo M."/>
            <person name="Matsuda M."/>
            <person name="Matzkin L."/>
            <person name="McAllister B."/>
            <person name="McBride C.S."/>
            <person name="McKernan B."/>
            <person name="McKernan K."/>
            <person name="Mendez-Lago M."/>
            <person name="Minx P."/>
            <person name="Mollenhauer M.U."/>
            <person name="Montooth K."/>
            <person name="Mount S.M."/>
            <person name="Mu X."/>
            <person name="Myers E."/>
            <person name="Negre B."/>
            <person name="Newfeld S."/>
            <person name="Nielsen R."/>
            <person name="Noor M.A."/>
            <person name="O'Grady P."/>
            <person name="Pachter L."/>
            <person name="Papaceit M."/>
            <person name="Parisi M.J."/>
            <person name="Parisi M."/>
            <person name="Parts L."/>
            <person name="Pedersen J.S."/>
            <person name="Pesole G."/>
            <person name="Phillippy A.M."/>
            <person name="Ponting C.P."/>
            <person name="Pop M."/>
            <person name="Porcelli D."/>
            <person name="Powell J.R."/>
            <person name="Prohaska S."/>
            <person name="Pruitt K."/>
            <person name="Puig M."/>
            <person name="Quesneville H."/>
            <person name="Ram K.R."/>
            <person name="Rand D."/>
            <person name="Rasmussen M.D."/>
            <person name="Reed L.K."/>
            <person name="Reenan R."/>
            <person name="Reily A."/>
            <person name="Remington K.A."/>
            <person name="Rieger T.T."/>
            <person name="Ritchie M.G."/>
            <person name="Robin C."/>
            <person name="Rogers Y.H."/>
            <person name="Rohde C."/>
            <person name="Rozas J."/>
            <person name="Rubenfield M.J."/>
            <person name="Ruiz A."/>
            <person name="Russo S."/>
            <person name="Salzberg S.L."/>
            <person name="Sanchez-Gracia A."/>
            <person name="Saranga D.J."/>
            <person name="Sato H."/>
            <person name="Schaeffer S.W."/>
            <person name="Schatz M.C."/>
            <person name="Schlenke T."/>
            <person name="Schwartz R."/>
            <person name="Segarra C."/>
            <person name="Singh R.S."/>
            <person name="Sirot L."/>
            <person name="Sirota M."/>
            <person name="Sisneros N.B."/>
            <person name="Smith C.D."/>
            <person name="Smith T.F."/>
            <person name="Spieth J."/>
            <person name="Stage D.E."/>
            <person name="Stark A."/>
            <person name="Stephan W."/>
            <person name="Strausberg R.L."/>
            <person name="Strempel S."/>
            <person name="Sturgill D."/>
            <person name="Sutton G."/>
            <person name="Sutton G.G."/>
            <person name="Tao W."/>
            <person name="Teichmann S."/>
            <person name="Tobari Y.N."/>
            <person name="Tomimura Y."/>
            <person name="Tsolas J.M."/>
            <person name="Valente V.L."/>
            <person name="Venter E."/>
            <person name="Venter J.C."/>
            <person name="Vicario S."/>
            <person name="Vieira F.G."/>
            <person name="Vilella A.J."/>
            <person name="Villasante A."/>
            <person name="Walenz B."/>
            <person name="Wang J."/>
            <person name="Wasserman M."/>
            <person name="Watts T."/>
            <person name="Wilson D."/>
            <person name="Wilson R.K."/>
            <person name="Wing R.A."/>
            <person name="Wolfner M.F."/>
            <person name="Wong A."/>
            <person name="Wong G.K."/>
            <person name="Wu C.I."/>
            <person name="Wu G."/>
            <person name="Yamamoto D."/>
            <person name="Yang H.P."/>
            <person name="Yang S.P."/>
            <person name="Yorke J.A."/>
            <person name="Yoshida K."/>
            <person name="Zdobnov E."/>
            <person name="Zhang P."/>
            <person name="Zhang Y."/>
            <person name="Zimin A.V."/>
            <person name="Baldwin J."/>
            <person name="Abdouelleil A."/>
            <person name="Abdulkadir J."/>
            <person name="Abebe A."/>
            <person name="Abera B."/>
            <person name="Abreu J."/>
            <person name="Acer S.C."/>
            <person name="Aftuck L."/>
            <person name="Alexander A."/>
            <person name="An P."/>
            <person name="Anderson E."/>
            <person name="Anderson S."/>
            <person name="Arachi H."/>
            <person name="Azer M."/>
            <person name="Bachantsang P."/>
            <person name="Barry A."/>
            <person name="Bayul T."/>
            <person name="Berlin A."/>
            <person name="Bessette D."/>
            <person name="Bloom T."/>
            <person name="Blye J."/>
            <person name="Boguslavskiy L."/>
            <person name="Bonnet C."/>
            <person name="Boukhgalter B."/>
            <person name="Bourzgui I."/>
            <person name="Brown A."/>
            <person name="Cahill P."/>
            <person name="Channer S."/>
            <person name="Cheshatsang Y."/>
            <person name="Chuda L."/>
            <person name="Citroen M."/>
            <person name="Collymore A."/>
            <person name="Cooke P."/>
            <person name="Costello M."/>
            <person name="D'Aco K."/>
            <person name="Daza R."/>
            <person name="De Haan G."/>
            <person name="DeGray S."/>
            <person name="DeMaso C."/>
            <person name="Dhargay N."/>
            <person name="Dooley K."/>
            <person name="Dooley E."/>
            <person name="Doricent M."/>
            <person name="Dorje P."/>
            <person name="Dorjee K."/>
            <person name="Dupes A."/>
            <person name="Elong R."/>
            <person name="Falk J."/>
            <person name="Farina A."/>
            <person name="Faro S."/>
            <person name="Ferguson D."/>
            <person name="Fisher S."/>
            <person name="Foley C.D."/>
            <person name="Franke A."/>
            <person name="Friedrich D."/>
            <person name="Gadbois L."/>
            <person name="Gearin G."/>
            <person name="Gearin C.R."/>
            <person name="Giannoukos G."/>
            <person name="Goode T."/>
            <person name="Graham J."/>
            <person name="Grandbois E."/>
            <person name="Grewal S."/>
            <person name="Gyaltsen K."/>
            <person name="Hafez N."/>
            <person name="Hagos B."/>
            <person name="Hall J."/>
            <person name="Henson C."/>
            <person name="Hollinger A."/>
            <person name="Honan T."/>
            <person name="Huard M.D."/>
            <person name="Hughes L."/>
            <person name="Hurhula B."/>
            <person name="Husby M.E."/>
            <person name="Kamat A."/>
            <person name="Kanga B."/>
            <person name="Kashin S."/>
            <person name="Khazanovich D."/>
            <person name="Kisner P."/>
            <person name="Lance K."/>
            <person name="Lara M."/>
            <person name="Lee W."/>
            <person name="Lennon N."/>
            <person name="Letendre F."/>
            <person name="LeVine R."/>
            <person name="Lipovsky A."/>
            <person name="Liu X."/>
            <person name="Liu J."/>
            <person name="Liu S."/>
            <person name="Lokyitsang T."/>
            <person name="Lokyitsang Y."/>
            <person name="Lubonja R."/>
            <person name="Lui A."/>
            <person name="MacDonald P."/>
            <person name="Magnisalis V."/>
            <person name="Maru K."/>
            <person name="Matthews C."/>
            <person name="McCusker W."/>
            <person name="McDonough S."/>
            <person name="Mehta T."/>
            <person name="Meldrim J."/>
            <person name="Meneus L."/>
            <person name="Mihai O."/>
            <person name="Mihalev A."/>
            <person name="Mihova T."/>
            <person name="Mittelman R."/>
            <person name="Mlenga V."/>
            <person name="Montmayeur A."/>
            <person name="Mulrain L."/>
            <person name="Navidi A."/>
            <person name="Naylor J."/>
            <person name="Negash T."/>
            <person name="Nguyen T."/>
            <person name="Nguyen N."/>
            <person name="Nicol R."/>
            <person name="Norbu C."/>
            <person name="Norbu N."/>
            <person name="Novod N."/>
            <person name="O'Neill B."/>
            <person name="Osman S."/>
            <person name="Markiewicz E."/>
            <person name="Oyono O.L."/>
            <person name="Patti C."/>
            <person name="Phunkhang P."/>
            <person name="Pierre F."/>
            <person name="Priest M."/>
            <person name="Raghuraman S."/>
            <person name="Rege F."/>
            <person name="Reyes R."/>
            <person name="Rise C."/>
            <person name="Rogov P."/>
            <person name="Ross K."/>
            <person name="Ryan E."/>
            <person name="Settipalli S."/>
            <person name="Shea T."/>
            <person name="Sherpa N."/>
            <person name="Shi L."/>
            <person name="Shih D."/>
            <person name="Sparrow T."/>
            <person name="Spaulding J."/>
            <person name="Stalker J."/>
            <person name="Stange-Thomann N."/>
            <person name="Stavropoulos S."/>
            <person name="Stone C."/>
            <person name="Strader C."/>
            <person name="Tesfaye S."/>
            <person name="Thomson T."/>
            <person name="Thoulutsang Y."/>
            <person name="Thoulutsang D."/>
            <person name="Topham K."/>
            <person name="Topping I."/>
            <person name="Tsamla T."/>
            <person name="Vassiliev H."/>
            <person name="Vo A."/>
            <person name="Wangchuk T."/>
            <person name="Wangdi T."/>
            <person name="Weiand M."/>
            <person name="Wilkinson J."/>
            <person name="Wilson A."/>
            <person name="Yadav S."/>
            <person name="Young G."/>
            <person name="Yu Q."/>
            <person name="Zembek L."/>
            <person name="Zhong D."/>
            <person name="Zimmer A."/>
            <person name="Zwirko Z."/>
            <person name="Jaffe D.B."/>
            <person name="Alvarez P."/>
            <person name="Brockman W."/>
            <person name="Butler J."/>
            <person name="Chin C."/>
            <person name="Gnerre S."/>
            <person name="Grabherr M."/>
            <person name="Kleber M."/>
            <person name="Mauceli E."/>
            <person name="MacCallum I."/>
        </authorList>
    </citation>
    <scope>NUCLEOTIDE SEQUENCE [LARGE SCALE GENOMIC DNA]</scope>
    <source>
        <strain evidence="3">Tucson 14024-0371.13</strain>
    </source>
</reference>
<dbReference type="OMA" id="DATSYWK"/>
<dbReference type="InParanoid" id="B3LY04"/>
<feature type="signal peptide" evidence="1">
    <location>
        <begin position="1"/>
        <end position="20"/>
    </location>
</feature>
<dbReference type="GO" id="GO:0008061">
    <property type="term" value="F:chitin binding"/>
    <property type="evidence" value="ECO:0007669"/>
    <property type="project" value="InterPro"/>
</dbReference>
<dbReference type="GeneID" id="6500983"/>
<dbReference type="PhylomeDB" id="B3LY04"/>
<dbReference type="FunCoup" id="B3LY04">
    <property type="interactions" value="2"/>
</dbReference>
<dbReference type="AlphaFoldDB" id="B3LY04"/>
<proteinExistence type="predicted"/>
<dbReference type="EMBL" id="CH902617">
    <property type="protein sequence ID" value="EDV42860.1"/>
    <property type="molecule type" value="Genomic_DNA"/>
</dbReference>
<sequence>MKLQIALCAVLVVFCGRVSAYEGDGQPGCKTQAELEIQVFRNNWDATSYWKCEALNQPATELKCPADTGFVDSLKNCVGWEEWEWEAPVAPLSEADQ</sequence>
<keyword evidence="1" id="KW-0732">Signal</keyword>
<gene>
    <name evidence="2" type="primary">Dana\GF18205</name>
    <name evidence="2" type="synonym">dana_GLEANR_19465</name>
    <name evidence="2" type="ORF">GF18205</name>
</gene>
<dbReference type="SUPFAM" id="SSF57625">
    <property type="entry name" value="Invertebrate chitin-binding proteins"/>
    <property type="match status" value="1"/>
</dbReference>
<accession>B3LY04</accession>
<evidence type="ECO:0008006" key="4">
    <source>
        <dbReference type="Google" id="ProtNLM"/>
    </source>
</evidence>
<dbReference type="PANTHER" id="PTHR20987:SF0">
    <property type="entry name" value="CHITIN-BINDING TYPE-2 DOMAIN-CONTAINING PROTEIN-RELATED"/>
    <property type="match status" value="1"/>
</dbReference>
<dbReference type="HOGENOM" id="CLU_132266_1_0_1"/>
<evidence type="ECO:0000313" key="2">
    <source>
        <dbReference type="EMBL" id="EDV42860.1"/>
    </source>
</evidence>
<dbReference type="InterPro" id="IPR036508">
    <property type="entry name" value="Chitin-bd_dom_sf"/>
</dbReference>
<feature type="chain" id="PRO_5002791525" description="Chitin-binding type-2 domain-containing protein" evidence="1">
    <location>
        <begin position="21"/>
        <end position="97"/>
    </location>
</feature>
<dbReference type="eggNOG" id="ENOG502TDJ9">
    <property type="taxonomic scope" value="Eukaryota"/>
</dbReference>
<dbReference type="Proteomes" id="UP000007801">
    <property type="component" value="Unassembled WGS sequence"/>
</dbReference>
<protein>
    <recommendedName>
        <fullName evidence="4">Chitin-binding type-2 domain-containing protein</fullName>
    </recommendedName>
</protein>